<sequence length="114" mass="12249">MEGSTAKMSSAADYHGVIPEEVNRRFSCTICSCAPASLPNVRDNLLPSAKLPQACRTLIAEMQSLKNHVAYPSLGNHMSAGRAMRIPARWTIPERQQKHAATTVSPTASGTSGR</sequence>
<reference evidence="2" key="1">
    <citation type="submission" date="2024-02" db="EMBL/GenBank/DDBJ databases">
        <authorList>
            <consortium name="ELIXIR-Norway"/>
            <consortium name="Elixir Norway"/>
        </authorList>
    </citation>
    <scope>NUCLEOTIDE SEQUENCE</scope>
</reference>
<proteinExistence type="predicted"/>
<keyword evidence="3" id="KW-1185">Reference proteome</keyword>
<feature type="compositionally biased region" description="Polar residues" evidence="1">
    <location>
        <begin position="99"/>
        <end position="114"/>
    </location>
</feature>
<dbReference type="Proteomes" id="UP001497444">
    <property type="component" value="Chromosome 14"/>
</dbReference>
<name>A0ABP0W704_9BRYO</name>
<accession>A0ABP0W704</accession>
<protein>
    <submittedName>
        <fullName evidence="2">Uncharacterized protein</fullName>
    </submittedName>
</protein>
<gene>
    <name evidence="2" type="ORF">CSSPJE1EN1_LOCUS7194</name>
</gene>
<evidence type="ECO:0000256" key="1">
    <source>
        <dbReference type="SAM" id="MobiDB-lite"/>
    </source>
</evidence>
<evidence type="ECO:0000313" key="2">
    <source>
        <dbReference type="EMBL" id="CAK9261716.1"/>
    </source>
</evidence>
<evidence type="ECO:0000313" key="3">
    <source>
        <dbReference type="Proteomes" id="UP001497444"/>
    </source>
</evidence>
<dbReference type="EMBL" id="OZ020109">
    <property type="protein sequence ID" value="CAK9261716.1"/>
    <property type="molecule type" value="Genomic_DNA"/>
</dbReference>
<feature type="region of interest" description="Disordered" evidence="1">
    <location>
        <begin position="95"/>
        <end position="114"/>
    </location>
</feature>
<organism evidence="2 3">
    <name type="scientific">Sphagnum jensenii</name>
    <dbReference type="NCBI Taxonomy" id="128206"/>
    <lineage>
        <taxon>Eukaryota</taxon>
        <taxon>Viridiplantae</taxon>
        <taxon>Streptophyta</taxon>
        <taxon>Embryophyta</taxon>
        <taxon>Bryophyta</taxon>
        <taxon>Sphagnophytina</taxon>
        <taxon>Sphagnopsida</taxon>
        <taxon>Sphagnales</taxon>
        <taxon>Sphagnaceae</taxon>
        <taxon>Sphagnum</taxon>
    </lineage>
</organism>